<dbReference type="RefSeq" id="XP_024772612.1">
    <property type="nucleotide sequence ID" value="XM_024921477.1"/>
</dbReference>
<dbReference type="PANTHER" id="PTHR35391">
    <property type="entry name" value="C2H2-TYPE DOMAIN-CONTAINING PROTEIN-RELATED"/>
    <property type="match status" value="1"/>
</dbReference>
<protein>
    <recommendedName>
        <fullName evidence="3">C2H2-type domain-containing protein</fullName>
    </recommendedName>
</protein>
<evidence type="ECO:0000313" key="4">
    <source>
        <dbReference type="EMBL" id="PTB52935.1"/>
    </source>
</evidence>
<evidence type="ECO:0000256" key="1">
    <source>
        <dbReference type="PROSITE-ProRule" id="PRU00042"/>
    </source>
</evidence>
<reference evidence="4 5" key="1">
    <citation type="submission" date="2016-07" db="EMBL/GenBank/DDBJ databases">
        <title>Multiple horizontal gene transfer events from other fungi enriched the ability of initially mycotrophic Trichoderma (Ascomycota) to feed on dead plant biomass.</title>
        <authorList>
            <consortium name="DOE Joint Genome Institute"/>
            <person name="Aerts A."/>
            <person name="Atanasova L."/>
            <person name="Chenthamara K."/>
            <person name="Zhang J."/>
            <person name="Grujic M."/>
            <person name="Henrissat B."/>
            <person name="Kuo A."/>
            <person name="Salamov A."/>
            <person name="Lipzen A."/>
            <person name="Labutti K."/>
            <person name="Barry K."/>
            <person name="Miao Y."/>
            <person name="Rahimi M.J."/>
            <person name="Shen Q."/>
            <person name="Grigoriev I.V."/>
            <person name="Kubicek C.P."/>
            <person name="Druzhinina I.S."/>
        </authorList>
    </citation>
    <scope>NUCLEOTIDE SEQUENCE [LARGE SCALE GENOMIC DNA]</scope>
    <source>
        <strain evidence="4 5">CBS 226.95</strain>
    </source>
</reference>
<keyword evidence="1" id="KW-0862">Zinc</keyword>
<dbReference type="GO" id="GO:0008270">
    <property type="term" value="F:zinc ion binding"/>
    <property type="evidence" value="ECO:0007669"/>
    <property type="project" value="UniProtKB-KW"/>
</dbReference>
<name>A0A2T4A780_TRIHA</name>
<keyword evidence="1" id="KW-0863">Zinc-finger</keyword>
<dbReference type="AlphaFoldDB" id="A0A2T4A780"/>
<dbReference type="Proteomes" id="UP000241690">
    <property type="component" value="Unassembled WGS sequence"/>
</dbReference>
<organism evidence="4 5">
    <name type="scientific">Trichoderma harzianum CBS 226.95</name>
    <dbReference type="NCBI Taxonomy" id="983964"/>
    <lineage>
        <taxon>Eukaryota</taxon>
        <taxon>Fungi</taxon>
        <taxon>Dikarya</taxon>
        <taxon>Ascomycota</taxon>
        <taxon>Pezizomycotina</taxon>
        <taxon>Sordariomycetes</taxon>
        <taxon>Hypocreomycetidae</taxon>
        <taxon>Hypocreales</taxon>
        <taxon>Hypocreaceae</taxon>
        <taxon>Trichoderma</taxon>
    </lineage>
</organism>
<accession>A0A2T4A780</accession>
<dbReference type="InterPro" id="IPR013087">
    <property type="entry name" value="Znf_C2H2_type"/>
</dbReference>
<feature type="domain" description="C2H2-type" evidence="3">
    <location>
        <begin position="369"/>
        <end position="400"/>
    </location>
</feature>
<gene>
    <name evidence="4" type="ORF">M431DRAFT_557509</name>
</gene>
<feature type="region of interest" description="Disordered" evidence="2">
    <location>
        <begin position="433"/>
        <end position="458"/>
    </location>
</feature>
<evidence type="ECO:0000259" key="3">
    <source>
        <dbReference type="PROSITE" id="PS50157"/>
    </source>
</evidence>
<dbReference type="PROSITE" id="PS50157">
    <property type="entry name" value="ZINC_FINGER_C2H2_2"/>
    <property type="match status" value="1"/>
</dbReference>
<evidence type="ECO:0000313" key="5">
    <source>
        <dbReference type="Proteomes" id="UP000241690"/>
    </source>
</evidence>
<dbReference type="PANTHER" id="PTHR35391:SF5">
    <property type="entry name" value="DUF6590 DOMAIN-CONTAINING PROTEIN"/>
    <property type="match status" value="1"/>
</dbReference>
<keyword evidence="1" id="KW-0479">Metal-binding</keyword>
<sequence>MESQAYANPLSLRLASIAADPNYSVPHDHTKVPPSTRADKDIDAGTQLTYDITKECMALFGQFLRQPENPLTGFISFLEWQFFPWPVDLDAFAHESARLDIKLKLEPDFPHLVMPPLEILQKDLRLLIELESRSLILHPNPLSHGRGNTNSNDGPPWLLSDAAEDAMKGIIGSVYRLRHLITGIMSPLRDHLILEENIVDFAKQLPRDGFEDKARLILEHKFPKAEERLITKLVESIAVRRHRILYQRQHYKEMRANRVDGQDEGCKQQASTFLAVESPWMDESRYPIPPKAEGLSMSAICQIWFQELQVVGNEDPMWWEKHIEGDMEYYVCLSEDCDESLCYFRSFNSWLDEMNREHVYDCPGLESEWRCKVSENCSISFDNEDSLRKHLADNHSTDLEPTGLQLAVEKSKFLQPRDSNICRFCEKSINDSEPIIQQPKTENDGSHKEVHQRPDGQQSVVGALQNDENNEKRSVTNANSSIRPNKMDLRMAAYIADHLKSVSLLCLWGLDLKREERQEEDSGADMFGIS</sequence>
<feature type="compositionally biased region" description="Basic and acidic residues" evidence="2">
    <location>
        <begin position="441"/>
        <end position="454"/>
    </location>
</feature>
<keyword evidence="5" id="KW-1185">Reference proteome</keyword>
<dbReference type="EMBL" id="KZ679683">
    <property type="protein sequence ID" value="PTB52935.1"/>
    <property type="molecule type" value="Genomic_DNA"/>
</dbReference>
<evidence type="ECO:0000256" key="2">
    <source>
        <dbReference type="SAM" id="MobiDB-lite"/>
    </source>
</evidence>
<dbReference type="GeneID" id="36630060"/>
<proteinExistence type="predicted"/>